<keyword evidence="2" id="KW-0472">Membrane</keyword>
<dbReference type="EMBL" id="AOSG01000087">
    <property type="protein sequence ID" value="EOR69927.1"/>
    <property type="molecule type" value="Genomic_DNA"/>
</dbReference>
<dbReference type="AlphaFoldDB" id="A0A9P2T781"/>
<feature type="region of interest" description="Disordered" evidence="1">
    <location>
        <begin position="149"/>
        <end position="179"/>
    </location>
</feature>
<sequence>MNRTRSRGWMLFAATLLFLTGAINLIQGVAALFMTDNLFSFGGEAFFFNLTPWGILLGLWGLLLLGTGFALVTRKGWARALGVVLLAINIVAQLAFFAANPLWSLVVTGVNLLAIYALTAGWSSAAAVEEEQEAIQEAEESYQSGYEAGLREARETQEARKVSSSGAHIPQPTRGEHAR</sequence>
<organism evidence="4 5">
    <name type="scientific">Thermobifida fusca TM51</name>
    <dbReference type="NCBI Taxonomy" id="1169414"/>
    <lineage>
        <taxon>Bacteria</taxon>
        <taxon>Bacillati</taxon>
        <taxon>Actinomycetota</taxon>
        <taxon>Actinomycetes</taxon>
        <taxon>Streptosporangiales</taxon>
        <taxon>Nocardiopsidaceae</taxon>
        <taxon>Thermobifida</taxon>
    </lineage>
</organism>
<dbReference type="RefSeq" id="WP_016189400.1">
    <property type="nucleotide sequence ID" value="NZ_AOSG01000087.1"/>
</dbReference>
<evidence type="ECO:0000313" key="5">
    <source>
        <dbReference type="Proteomes" id="UP000014184"/>
    </source>
</evidence>
<evidence type="ECO:0000256" key="2">
    <source>
        <dbReference type="SAM" id="Phobius"/>
    </source>
</evidence>
<feature type="compositionally biased region" description="Basic and acidic residues" evidence="1">
    <location>
        <begin position="149"/>
        <end position="161"/>
    </location>
</feature>
<feature type="transmembrane region" description="Helical" evidence="2">
    <location>
        <begin position="80"/>
        <end position="99"/>
    </location>
</feature>
<feature type="transmembrane region" description="Helical" evidence="2">
    <location>
        <begin position="105"/>
        <end position="128"/>
    </location>
</feature>
<evidence type="ECO:0000313" key="4">
    <source>
        <dbReference type="EMBL" id="EOR69927.1"/>
    </source>
</evidence>
<reference evidence="4 5" key="1">
    <citation type="journal article" date="2013" name="Genome Announc.">
        <title>Draft Genome Sequence of the Lignocellulose Decomposer Thermobifida fusca Strain TM51.</title>
        <authorList>
            <person name="Toth A."/>
            <person name="Barna T."/>
            <person name="Nagy I."/>
            <person name="Horvath B."/>
            <person name="Nagy I."/>
            <person name="Tancsics A."/>
            <person name="Kriszt B."/>
            <person name="Baka E."/>
            <person name="Fekete C."/>
            <person name="Kukolya J."/>
        </authorList>
    </citation>
    <scope>NUCLEOTIDE SEQUENCE [LARGE SCALE GENOMIC DNA]</scope>
    <source>
        <strain evidence="4 5">TM51</strain>
    </source>
</reference>
<evidence type="ECO:0000259" key="3">
    <source>
        <dbReference type="Pfam" id="PF23636"/>
    </source>
</evidence>
<dbReference type="InterPro" id="IPR055568">
    <property type="entry name" value="DUF7144"/>
</dbReference>
<feature type="transmembrane region" description="Helical" evidence="2">
    <location>
        <begin position="55"/>
        <end position="73"/>
    </location>
</feature>
<accession>A0A9P2T781</accession>
<feature type="domain" description="DUF7144" evidence="3">
    <location>
        <begin position="9"/>
        <end position="122"/>
    </location>
</feature>
<keyword evidence="5" id="KW-1185">Reference proteome</keyword>
<name>A0A9P2T781_THEFU</name>
<gene>
    <name evidence="4" type="ORF">TM51_15296</name>
</gene>
<evidence type="ECO:0000256" key="1">
    <source>
        <dbReference type="SAM" id="MobiDB-lite"/>
    </source>
</evidence>
<protein>
    <recommendedName>
        <fullName evidence="3">DUF7144 domain-containing protein</fullName>
    </recommendedName>
</protein>
<keyword evidence="2" id="KW-1133">Transmembrane helix</keyword>
<comment type="caution">
    <text evidence="4">The sequence shown here is derived from an EMBL/GenBank/DDBJ whole genome shotgun (WGS) entry which is preliminary data.</text>
</comment>
<dbReference type="Proteomes" id="UP000014184">
    <property type="component" value="Unassembled WGS sequence"/>
</dbReference>
<dbReference type="Pfam" id="PF23636">
    <property type="entry name" value="DUF7144"/>
    <property type="match status" value="1"/>
</dbReference>
<proteinExistence type="predicted"/>
<keyword evidence="2" id="KW-0812">Transmembrane</keyword>